<dbReference type="InterPro" id="IPR036397">
    <property type="entry name" value="RNaseH_sf"/>
</dbReference>
<dbReference type="Proteomes" id="UP000185680">
    <property type="component" value="Chromosome"/>
</dbReference>
<dbReference type="SUPFAM" id="SSF53098">
    <property type="entry name" value="Ribonuclease H-like"/>
    <property type="match status" value="1"/>
</dbReference>
<dbReference type="Pfam" id="PF00929">
    <property type="entry name" value="RNase_T"/>
    <property type="match status" value="1"/>
</dbReference>
<sequence>MDLRRAAVFHPKLLSQPGAVATAETDWRKRFEALALSARDERLRAYYAAGMVGGDTPLSAVPLMALDVETTGLDPVKDGMVSIGLVPMNLERIRASASRHWILKPRVPLGEASVTIHGITDSQVMAAPDLKQVLGEVLQAMAGHVLVVHCRDIERQFLNGALRPRIGEGIAFPVIDTMELEARLHRNQPRGWLNWALGRHPPQASIRLVDSRARYNLPRYRPHHALTDALASAELLQAQVAHRFSPDTPVRELWS</sequence>
<reference evidence="5 8" key="2">
    <citation type="submission" date="2016-10" db="EMBL/GenBank/DDBJ databases">
        <title>Hydorgenophaga sp. LPB0072 isolated from gastropod.</title>
        <authorList>
            <person name="Kim E."/>
            <person name="Yi H."/>
        </authorList>
    </citation>
    <scope>NUCLEOTIDE SEQUENCE [LARGE SCALE GENOMIC DNA]</scope>
    <source>
        <strain evidence="5 8">LPB0072</strain>
    </source>
</reference>
<evidence type="ECO:0000313" key="6">
    <source>
        <dbReference type="EMBL" id="OAD41425.1"/>
    </source>
</evidence>
<dbReference type="SMART" id="SM00479">
    <property type="entry name" value="EXOIII"/>
    <property type="match status" value="1"/>
</dbReference>
<dbReference type="Gene3D" id="3.30.420.10">
    <property type="entry name" value="Ribonuclease H-like superfamily/Ribonuclease H"/>
    <property type="match status" value="1"/>
</dbReference>
<name>A0A162P558_9BURK</name>
<keyword evidence="3" id="KW-0269">Exonuclease</keyword>
<dbReference type="AlphaFoldDB" id="A0A162P558"/>
<dbReference type="EMBL" id="CP017476">
    <property type="protein sequence ID" value="AOW14973.1"/>
    <property type="molecule type" value="Genomic_DNA"/>
</dbReference>
<keyword evidence="7" id="KW-1185">Reference proteome</keyword>
<dbReference type="InterPro" id="IPR013520">
    <property type="entry name" value="Ribonucl_H"/>
</dbReference>
<dbReference type="GO" id="GO:0006259">
    <property type="term" value="P:DNA metabolic process"/>
    <property type="evidence" value="ECO:0007669"/>
    <property type="project" value="UniProtKB-ARBA"/>
</dbReference>
<dbReference type="InterPro" id="IPR012337">
    <property type="entry name" value="RNaseH-like_sf"/>
</dbReference>
<evidence type="ECO:0000313" key="5">
    <source>
        <dbReference type="EMBL" id="AOW14973.1"/>
    </source>
</evidence>
<dbReference type="EMBL" id="LVWD01000016">
    <property type="protein sequence ID" value="OAD41425.1"/>
    <property type="molecule type" value="Genomic_DNA"/>
</dbReference>
<evidence type="ECO:0000259" key="4">
    <source>
        <dbReference type="SMART" id="SM00479"/>
    </source>
</evidence>
<evidence type="ECO:0000313" key="7">
    <source>
        <dbReference type="Proteomes" id="UP000185657"/>
    </source>
</evidence>
<feature type="domain" description="Exonuclease" evidence="4">
    <location>
        <begin position="62"/>
        <end position="245"/>
    </location>
</feature>
<organism evidence="5 8">
    <name type="scientific">Hydrogenophaga crassostreae</name>
    <dbReference type="NCBI Taxonomy" id="1763535"/>
    <lineage>
        <taxon>Bacteria</taxon>
        <taxon>Pseudomonadati</taxon>
        <taxon>Pseudomonadota</taxon>
        <taxon>Betaproteobacteria</taxon>
        <taxon>Burkholderiales</taxon>
        <taxon>Comamonadaceae</taxon>
        <taxon>Hydrogenophaga</taxon>
    </lineage>
</organism>
<evidence type="ECO:0000313" key="8">
    <source>
        <dbReference type="Proteomes" id="UP000185680"/>
    </source>
</evidence>
<dbReference type="OrthoDB" id="5497329at2"/>
<evidence type="ECO:0000256" key="1">
    <source>
        <dbReference type="ARBA" id="ARBA00022722"/>
    </source>
</evidence>
<dbReference type="GO" id="GO:0005829">
    <property type="term" value="C:cytosol"/>
    <property type="evidence" value="ECO:0007669"/>
    <property type="project" value="TreeGrafter"/>
</dbReference>
<protein>
    <submittedName>
        <fullName evidence="5">DNA polymerase III subunit epsilon</fullName>
    </submittedName>
</protein>
<dbReference type="Proteomes" id="UP000185657">
    <property type="component" value="Unassembled WGS sequence"/>
</dbReference>
<accession>A0A162P558</accession>
<gene>
    <name evidence="5" type="ORF">LPB072_21270</name>
    <name evidence="6" type="ORF">LPB72_12945</name>
</gene>
<dbReference type="CDD" id="cd06127">
    <property type="entry name" value="DEDDh"/>
    <property type="match status" value="1"/>
</dbReference>
<dbReference type="PANTHER" id="PTHR30231">
    <property type="entry name" value="DNA POLYMERASE III SUBUNIT EPSILON"/>
    <property type="match status" value="1"/>
</dbReference>
<keyword evidence="2" id="KW-0378">Hydrolase</keyword>
<keyword evidence="1" id="KW-0540">Nuclease</keyword>
<dbReference type="NCBIfam" id="NF006602">
    <property type="entry name" value="PRK09146.1"/>
    <property type="match status" value="1"/>
</dbReference>
<dbReference type="KEGG" id="hyl:LPB072_21270"/>
<evidence type="ECO:0000256" key="2">
    <source>
        <dbReference type="ARBA" id="ARBA00022801"/>
    </source>
</evidence>
<evidence type="ECO:0000256" key="3">
    <source>
        <dbReference type="ARBA" id="ARBA00022839"/>
    </source>
</evidence>
<dbReference type="GO" id="GO:0003676">
    <property type="term" value="F:nucleic acid binding"/>
    <property type="evidence" value="ECO:0007669"/>
    <property type="project" value="InterPro"/>
</dbReference>
<dbReference type="GO" id="GO:0008408">
    <property type="term" value="F:3'-5' exonuclease activity"/>
    <property type="evidence" value="ECO:0007669"/>
    <property type="project" value="TreeGrafter"/>
</dbReference>
<reference evidence="6 7" key="1">
    <citation type="submission" date="2016-02" db="EMBL/GenBank/DDBJ databases">
        <title>Draft genome sequence of Hydrogenophaga sp. LPB0072.</title>
        <authorList>
            <person name="Shin S.-K."/>
            <person name="Yi H."/>
        </authorList>
    </citation>
    <scope>NUCLEOTIDE SEQUENCE [LARGE SCALE GENOMIC DNA]</scope>
    <source>
        <strain evidence="6 7">LPB0072</strain>
    </source>
</reference>
<dbReference type="PANTHER" id="PTHR30231:SF4">
    <property type="entry name" value="PROTEIN NEN2"/>
    <property type="match status" value="1"/>
</dbReference>
<dbReference type="STRING" id="1763535.LPB072_21270"/>
<proteinExistence type="predicted"/>